<dbReference type="EMBL" id="JBIMSO010000112">
    <property type="protein sequence ID" value="MFH5211417.1"/>
    <property type="molecule type" value="Genomic_DNA"/>
</dbReference>
<proteinExistence type="predicted"/>
<sequence>MRADLTAFAVDPLTAPPDELADAPVLLTVVAGEVGHRTP</sequence>
<gene>
    <name evidence="1" type="ORF">ACHIPZ_24910</name>
</gene>
<protein>
    <submittedName>
        <fullName evidence="1">Uncharacterized protein</fullName>
    </submittedName>
</protein>
<reference evidence="1 2" key="1">
    <citation type="submission" date="2024-10" db="EMBL/GenBank/DDBJ databases">
        <authorList>
            <person name="Riesco R."/>
        </authorList>
    </citation>
    <scope>NUCLEOTIDE SEQUENCE [LARGE SCALE GENOMIC DNA]</scope>
    <source>
        <strain evidence="1 2">NCIMB 15449</strain>
    </source>
</reference>
<dbReference type="RefSeq" id="WP_395117877.1">
    <property type="nucleotide sequence ID" value="NZ_JBIMSO010000112.1"/>
</dbReference>
<dbReference type="Proteomes" id="UP001609175">
    <property type="component" value="Unassembled WGS sequence"/>
</dbReference>
<organism evidence="1 2">
    <name type="scientific">Antrihabitans spumae</name>
    <dbReference type="NCBI Taxonomy" id="3373370"/>
    <lineage>
        <taxon>Bacteria</taxon>
        <taxon>Bacillati</taxon>
        <taxon>Actinomycetota</taxon>
        <taxon>Actinomycetes</taxon>
        <taxon>Mycobacteriales</taxon>
        <taxon>Nocardiaceae</taxon>
        <taxon>Antrihabitans</taxon>
    </lineage>
</organism>
<evidence type="ECO:0000313" key="2">
    <source>
        <dbReference type="Proteomes" id="UP001609175"/>
    </source>
</evidence>
<comment type="caution">
    <text evidence="1">The sequence shown here is derived from an EMBL/GenBank/DDBJ whole genome shotgun (WGS) entry which is preliminary data.</text>
</comment>
<accession>A0ABW7JV28</accession>
<name>A0ABW7JV28_9NOCA</name>
<evidence type="ECO:0000313" key="1">
    <source>
        <dbReference type="EMBL" id="MFH5211417.1"/>
    </source>
</evidence>